<accession>A0A1H5MLT4</accession>
<dbReference type="Proteomes" id="UP000199220">
    <property type="component" value="Unassembled WGS sequence"/>
</dbReference>
<protein>
    <submittedName>
        <fullName evidence="1">Uncharacterized protein</fullName>
    </submittedName>
</protein>
<dbReference type="RefSeq" id="WP_089774268.1">
    <property type="nucleotide sequence ID" value="NZ_FNTX01000002.1"/>
</dbReference>
<gene>
    <name evidence="1" type="ORF">SAMN04488554_3488</name>
</gene>
<dbReference type="AlphaFoldDB" id="A0A1H5MLT4"/>
<proteinExistence type="predicted"/>
<dbReference type="EMBL" id="FNTX01000002">
    <property type="protein sequence ID" value="SEE90352.1"/>
    <property type="molecule type" value="Genomic_DNA"/>
</dbReference>
<keyword evidence="2" id="KW-1185">Reference proteome</keyword>
<dbReference type="OrthoDB" id="3769378at2"/>
<evidence type="ECO:0000313" key="2">
    <source>
        <dbReference type="Proteomes" id="UP000199220"/>
    </source>
</evidence>
<dbReference type="STRING" id="648782.SAMN04488554_3488"/>
<name>A0A1H5MLT4_9MICO</name>
<organism evidence="1 2">
    <name type="scientific">Ruania alba</name>
    <dbReference type="NCBI Taxonomy" id="648782"/>
    <lineage>
        <taxon>Bacteria</taxon>
        <taxon>Bacillati</taxon>
        <taxon>Actinomycetota</taxon>
        <taxon>Actinomycetes</taxon>
        <taxon>Micrococcales</taxon>
        <taxon>Ruaniaceae</taxon>
        <taxon>Ruania</taxon>
    </lineage>
</organism>
<reference evidence="2" key="1">
    <citation type="submission" date="2016-10" db="EMBL/GenBank/DDBJ databases">
        <authorList>
            <person name="Varghese N."/>
            <person name="Submissions S."/>
        </authorList>
    </citation>
    <scope>NUCLEOTIDE SEQUENCE [LARGE SCALE GENOMIC DNA]</scope>
    <source>
        <strain evidence="2">DSM 21368</strain>
    </source>
</reference>
<sequence length="215" mass="23771">MTATTLRDEMGVRDDPEFEMTLPPGWARRTPDAATMEDMLARMKSRLMEAHRPDVYGQLRAQVQQSFADMRKNGVFAMFVPEGSEEETLYLPVSMNASIRRADVGETLDQVVATLVRSHGATPLLADKRTIRCERQQPVQIGSDTIISHSVLYLTPIPGAKRRRALQLVAGFGRPVDTPDDTPAFNAMRSLFDACVASVRWRAPEAPGAARAASE</sequence>
<evidence type="ECO:0000313" key="1">
    <source>
        <dbReference type="EMBL" id="SEE90352.1"/>
    </source>
</evidence>